<reference evidence="2" key="1">
    <citation type="journal article" date="2008" name="Nat. Genet.">
        <title>The Pristionchus pacificus genome provides a unique perspective on nematode lifestyle and parasitism.</title>
        <authorList>
            <person name="Dieterich C."/>
            <person name="Clifton S.W."/>
            <person name="Schuster L.N."/>
            <person name="Chinwalla A."/>
            <person name="Delehaunty K."/>
            <person name="Dinkelacker I."/>
            <person name="Fulton L."/>
            <person name="Fulton R."/>
            <person name="Godfrey J."/>
            <person name="Minx P."/>
            <person name="Mitreva M."/>
            <person name="Roeseler W."/>
            <person name="Tian H."/>
            <person name="Witte H."/>
            <person name="Yang S.P."/>
            <person name="Wilson R.K."/>
            <person name="Sommer R.J."/>
        </authorList>
    </citation>
    <scope>NUCLEOTIDE SEQUENCE [LARGE SCALE GENOMIC DNA]</scope>
    <source>
        <strain evidence="2">PS312</strain>
    </source>
</reference>
<evidence type="ECO:0000313" key="1">
    <source>
        <dbReference type="EnsemblMetazoa" id="PPA30164.1"/>
    </source>
</evidence>
<dbReference type="AlphaFoldDB" id="A0A2A6BUQ9"/>
<reference evidence="1" key="2">
    <citation type="submission" date="2022-06" db="UniProtKB">
        <authorList>
            <consortium name="EnsemblMetazoa"/>
        </authorList>
    </citation>
    <scope>IDENTIFICATION</scope>
    <source>
        <strain evidence="1">PS312</strain>
    </source>
</reference>
<protein>
    <submittedName>
        <fullName evidence="1">Uncharacterized protein</fullName>
    </submittedName>
</protein>
<accession>A0A2A6BUQ9</accession>
<name>A0A2A6BUQ9_PRIPA</name>
<accession>A0A8R1YMH7</accession>
<sequence>MVWHRATSYRRTLPRLRLLAFGRRLRLRSLLAGKAPPGACRETAAAAEVEKAAAGTAAAAGPSASEKRAAAATSGRVEPATATGKAAAWIAARGEVVAVGHHLLLESGPLADDRAHELTAQHQLIKYRISSVGHVRVTLRRERNQAWNRLTGMPGGASTIISQFVHSFDVRKMVKTTCWRAGD</sequence>
<keyword evidence="2" id="KW-1185">Reference proteome</keyword>
<gene>
    <name evidence="1" type="primary">WBGene00203032</name>
</gene>
<organism evidence="1 2">
    <name type="scientific">Pristionchus pacificus</name>
    <name type="common">Parasitic nematode worm</name>
    <dbReference type="NCBI Taxonomy" id="54126"/>
    <lineage>
        <taxon>Eukaryota</taxon>
        <taxon>Metazoa</taxon>
        <taxon>Ecdysozoa</taxon>
        <taxon>Nematoda</taxon>
        <taxon>Chromadorea</taxon>
        <taxon>Rhabditida</taxon>
        <taxon>Rhabditina</taxon>
        <taxon>Diplogasteromorpha</taxon>
        <taxon>Diplogasteroidea</taxon>
        <taxon>Neodiplogasteridae</taxon>
        <taxon>Pristionchus</taxon>
    </lineage>
</organism>
<proteinExistence type="predicted"/>
<dbReference type="EnsemblMetazoa" id="PPA30164.1">
    <property type="protein sequence ID" value="PPA30164.1"/>
    <property type="gene ID" value="WBGene00203032"/>
</dbReference>
<dbReference type="Proteomes" id="UP000005239">
    <property type="component" value="Unassembled WGS sequence"/>
</dbReference>
<evidence type="ECO:0000313" key="2">
    <source>
        <dbReference type="Proteomes" id="UP000005239"/>
    </source>
</evidence>